<sequence length="84" mass="9130">QLLLAPPDSETASQRSSATLAAPAAEELWPPTAAANPQAAEGGGDPIEGRLPFSQQFLPRDRKLCAEQFEERAEEFRARIAARR</sequence>
<organism evidence="2 3">
    <name type="scientific">Polarella glacialis</name>
    <name type="common">Dinoflagellate</name>
    <dbReference type="NCBI Taxonomy" id="89957"/>
    <lineage>
        <taxon>Eukaryota</taxon>
        <taxon>Sar</taxon>
        <taxon>Alveolata</taxon>
        <taxon>Dinophyceae</taxon>
        <taxon>Suessiales</taxon>
        <taxon>Suessiaceae</taxon>
        <taxon>Polarella</taxon>
    </lineage>
</organism>
<feature type="non-terminal residue" evidence="2">
    <location>
        <position position="1"/>
    </location>
</feature>
<evidence type="ECO:0000313" key="2">
    <source>
        <dbReference type="EMBL" id="CAE8589003.1"/>
    </source>
</evidence>
<accession>A0A813DR43</accession>
<proteinExistence type="predicted"/>
<reference evidence="2" key="1">
    <citation type="submission" date="2021-02" db="EMBL/GenBank/DDBJ databases">
        <authorList>
            <person name="Dougan E. K."/>
            <person name="Rhodes N."/>
            <person name="Thang M."/>
            <person name="Chan C."/>
        </authorList>
    </citation>
    <scope>NUCLEOTIDE SEQUENCE</scope>
</reference>
<dbReference type="AlphaFoldDB" id="A0A813DR43"/>
<feature type="region of interest" description="Disordered" evidence="1">
    <location>
        <begin position="1"/>
        <end position="54"/>
    </location>
</feature>
<keyword evidence="3" id="KW-1185">Reference proteome</keyword>
<comment type="caution">
    <text evidence="2">The sequence shown here is derived from an EMBL/GenBank/DDBJ whole genome shotgun (WGS) entry which is preliminary data.</text>
</comment>
<dbReference type="Proteomes" id="UP000654075">
    <property type="component" value="Unassembled WGS sequence"/>
</dbReference>
<feature type="compositionally biased region" description="Low complexity" evidence="1">
    <location>
        <begin position="18"/>
        <end position="35"/>
    </location>
</feature>
<name>A0A813DR43_POLGL</name>
<evidence type="ECO:0000313" key="3">
    <source>
        <dbReference type="Proteomes" id="UP000654075"/>
    </source>
</evidence>
<gene>
    <name evidence="2" type="ORF">PGLA1383_LOCUS7783</name>
</gene>
<feature type="non-terminal residue" evidence="2">
    <location>
        <position position="84"/>
    </location>
</feature>
<evidence type="ECO:0000256" key="1">
    <source>
        <dbReference type="SAM" id="MobiDB-lite"/>
    </source>
</evidence>
<dbReference type="EMBL" id="CAJNNV010003435">
    <property type="protein sequence ID" value="CAE8589003.1"/>
    <property type="molecule type" value="Genomic_DNA"/>
</dbReference>
<protein>
    <submittedName>
        <fullName evidence="2">Uncharacterized protein</fullName>
    </submittedName>
</protein>